<gene>
    <name evidence="2" type="ORF">ACFQH1_02660</name>
</gene>
<dbReference type="PANTHER" id="PTHR43685">
    <property type="entry name" value="GLYCOSYLTRANSFERASE"/>
    <property type="match status" value="1"/>
</dbReference>
<dbReference type="SUPFAM" id="SSF53448">
    <property type="entry name" value="Nucleotide-diphospho-sugar transferases"/>
    <property type="match status" value="1"/>
</dbReference>
<dbReference type="InterPro" id="IPR050834">
    <property type="entry name" value="Glycosyltransf_2"/>
</dbReference>
<keyword evidence="3" id="KW-1185">Reference proteome</keyword>
<organism evidence="2 3">
    <name type="scientific">Lactiplantibacillus daoliensis</name>
    <dbReference type="NCBI Taxonomy" id="2559916"/>
    <lineage>
        <taxon>Bacteria</taxon>
        <taxon>Bacillati</taxon>
        <taxon>Bacillota</taxon>
        <taxon>Bacilli</taxon>
        <taxon>Lactobacillales</taxon>
        <taxon>Lactobacillaceae</taxon>
        <taxon>Lactiplantibacillus</taxon>
    </lineage>
</organism>
<keyword evidence="2" id="KW-0328">Glycosyltransferase</keyword>
<evidence type="ECO:0000313" key="2">
    <source>
        <dbReference type="EMBL" id="MFC6294116.1"/>
    </source>
</evidence>
<dbReference type="GO" id="GO:0016757">
    <property type="term" value="F:glycosyltransferase activity"/>
    <property type="evidence" value="ECO:0007669"/>
    <property type="project" value="UniProtKB-KW"/>
</dbReference>
<dbReference type="Gene3D" id="3.90.550.10">
    <property type="entry name" value="Spore Coat Polysaccharide Biosynthesis Protein SpsA, Chain A"/>
    <property type="match status" value="1"/>
</dbReference>
<comment type="caution">
    <text evidence="2">The sequence shown here is derived from an EMBL/GenBank/DDBJ whole genome shotgun (WGS) entry which is preliminary data.</text>
</comment>
<dbReference type="Proteomes" id="UP001596227">
    <property type="component" value="Unassembled WGS sequence"/>
</dbReference>
<name>A0ABW1UGI2_9LACO</name>
<keyword evidence="2" id="KW-0808">Transferase</keyword>
<protein>
    <submittedName>
        <fullName evidence="2">Glycosyltransferase</fullName>
        <ecNumber evidence="2">2.4.-.-</ecNumber>
    </submittedName>
</protein>
<reference evidence="3" key="1">
    <citation type="journal article" date="2019" name="Int. J. Syst. Evol. Microbiol.">
        <title>The Global Catalogue of Microorganisms (GCM) 10K type strain sequencing project: providing services to taxonomists for standard genome sequencing and annotation.</title>
        <authorList>
            <consortium name="The Broad Institute Genomics Platform"/>
            <consortium name="The Broad Institute Genome Sequencing Center for Infectious Disease"/>
            <person name="Wu L."/>
            <person name="Ma J."/>
        </authorList>
    </citation>
    <scope>NUCLEOTIDE SEQUENCE [LARGE SCALE GENOMIC DNA]</scope>
    <source>
        <strain evidence="3">CCM 8934</strain>
    </source>
</reference>
<accession>A0ABW1UGI2</accession>
<dbReference type="PANTHER" id="PTHR43685:SF2">
    <property type="entry name" value="GLYCOSYLTRANSFERASE 2-LIKE DOMAIN-CONTAINING PROTEIN"/>
    <property type="match status" value="1"/>
</dbReference>
<sequence length="300" mass="34530">MKYACVIVTYNRKEKLDEAIQSILRQKETVTKIIIVDNASTDGTKLLMEKYQGSSVIVYHRLITNKGGAMGFYTGINDALKYDVDWISLSDDDAMYSADFFSKIAAGISRNPGVQCLTGTVKSRDGSIQCSHRKSIKNMRTLEEKNIPMTAYRSDFFLDTFTFVGAVIKKTLISTIGLPEKDFFIWKDDDEYSLRVRRHTQIKNISDAVVVHLNSNKERGFSPDWKEYYGIRNRLIIENKYADVSVQLVFKNIKFILKRFGAILLKPTHYPYIYYLTRQLVDGYIDGLKGKQGINERYRP</sequence>
<dbReference type="InterPro" id="IPR029044">
    <property type="entry name" value="Nucleotide-diphossugar_trans"/>
</dbReference>
<dbReference type="Pfam" id="PF00535">
    <property type="entry name" value="Glycos_transf_2"/>
    <property type="match status" value="1"/>
</dbReference>
<dbReference type="EC" id="2.4.-.-" evidence="2"/>
<evidence type="ECO:0000313" key="3">
    <source>
        <dbReference type="Proteomes" id="UP001596227"/>
    </source>
</evidence>
<dbReference type="RefSeq" id="WP_137608237.1">
    <property type="nucleotide sequence ID" value="NZ_BJDH01000013.1"/>
</dbReference>
<dbReference type="EMBL" id="JBHSSB010000006">
    <property type="protein sequence ID" value="MFC6294116.1"/>
    <property type="molecule type" value="Genomic_DNA"/>
</dbReference>
<feature type="domain" description="Glycosyltransferase 2-like" evidence="1">
    <location>
        <begin position="6"/>
        <end position="146"/>
    </location>
</feature>
<proteinExistence type="predicted"/>
<evidence type="ECO:0000259" key="1">
    <source>
        <dbReference type="Pfam" id="PF00535"/>
    </source>
</evidence>
<dbReference type="InterPro" id="IPR001173">
    <property type="entry name" value="Glyco_trans_2-like"/>
</dbReference>